<sequence>MSTEYRSKGPELLVDLIDKTAAVLVEKAGLDPDTAHLCAEAVAHRMRQSWGGQQVYFPKGHAVDISERDMQLFREFDGRNQRDLAKKYGMSLQWVYQRIKAVQAAETARRQANLFSE</sequence>
<dbReference type="InterPro" id="IPR052411">
    <property type="entry name" value="c-mor_Regulatory_Protein"/>
</dbReference>
<dbReference type="EMBL" id="DRNF01000046">
    <property type="protein sequence ID" value="HHJ80127.1"/>
    <property type="molecule type" value="Genomic_DNA"/>
</dbReference>
<dbReference type="InterPro" id="IPR014875">
    <property type="entry name" value="Mor_transcription_activator"/>
</dbReference>
<dbReference type="GO" id="GO:0003677">
    <property type="term" value="F:DNA binding"/>
    <property type="evidence" value="ECO:0007669"/>
    <property type="project" value="UniProtKB-KW"/>
</dbReference>
<protein>
    <submittedName>
        <fullName evidence="2">DNA-binding protein</fullName>
    </submittedName>
</protein>
<feature type="domain" description="Mor transcription activator" evidence="1">
    <location>
        <begin position="7"/>
        <end position="114"/>
    </location>
</feature>
<dbReference type="Gene3D" id="1.10.10.60">
    <property type="entry name" value="Homeodomain-like"/>
    <property type="match status" value="1"/>
</dbReference>
<dbReference type="Proteomes" id="UP000885832">
    <property type="component" value="Unassembled WGS sequence"/>
</dbReference>
<dbReference type="PANTHER" id="PTHR37812">
    <property type="entry name" value="MU-LIKE PROPHAGE FLUMU PROTEIN C"/>
    <property type="match status" value="1"/>
</dbReference>
<dbReference type="PANTHER" id="PTHR37812:SF1">
    <property type="entry name" value="MU-LIKE PROPHAGE FLUMU PROTEIN C"/>
    <property type="match status" value="1"/>
</dbReference>
<dbReference type="InterPro" id="IPR009057">
    <property type="entry name" value="Homeodomain-like_sf"/>
</dbReference>
<evidence type="ECO:0000259" key="1">
    <source>
        <dbReference type="Pfam" id="PF08765"/>
    </source>
</evidence>
<comment type="caution">
    <text evidence="2">The sequence shown here is derived from an EMBL/GenBank/DDBJ whole genome shotgun (WGS) entry which is preliminary data.</text>
</comment>
<evidence type="ECO:0000313" key="2">
    <source>
        <dbReference type="EMBL" id="HHJ80127.1"/>
    </source>
</evidence>
<dbReference type="AlphaFoldDB" id="A0A832J856"/>
<gene>
    <name evidence="2" type="ORF">ENJ65_00675</name>
</gene>
<accession>A0A832J856</accession>
<dbReference type="SUPFAM" id="SSF46689">
    <property type="entry name" value="Homeodomain-like"/>
    <property type="match status" value="1"/>
</dbReference>
<keyword evidence="2" id="KW-0238">DNA-binding</keyword>
<name>A0A832J856_9GAMM</name>
<organism evidence="2">
    <name type="scientific">Candidatus Tenderia electrophaga</name>
    <dbReference type="NCBI Taxonomy" id="1748243"/>
    <lineage>
        <taxon>Bacteria</taxon>
        <taxon>Pseudomonadati</taxon>
        <taxon>Pseudomonadota</taxon>
        <taxon>Gammaproteobacteria</taxon>
        <taxon>Candidatus Tenderiales</taxon>
        <taxon>Candidatus Tenderiaceae</taxon>
        <taxon>Candidatus Tenderia</taxon>
    </lineage>
</organism>
<dbReference type="Pfam" id="PF08765">
    <property type="entry name" value="Mor"/>
    <property type="match status" value="1"/>
</dbReference>
<proteinExistence type="predicted"/>
<reference evidence="2" key="1">
    <citation type="journal article" date="2020" name="mSystems">
        <title>Genome- and Community-Level Interaction Insights into Carbon Utilization and Element Cycling Functions of Hydrothermarchaeota in Hydrothermal Sediment.</title>
        <authorList>
            <person name="Zhou Z."/>
            <person name="Liu Y."/>
            <person name="Xu W."/>
            <person name="Pan J."/>
            <person name="Luo Z.H."/>
            <person name="Li M."/>
        </authorList>
    </citation>
    <scope>NUCLEOTIDE SEQUENCE [LARGE SCALE GENOMIC DNA]</scope>
    <source>
        <strain evidence="2">HyVt-505</strain>
    </source>
</reference>